<sequence length="118" mass="13717">MGILQETHYADLPVIDWSTGQVWHFRIYTRPYDIHRRPVFTSGWPQFVRARGLGEGDKVSFFENQDGDGGLPYTILVHRPLQRFSLSDELIIRDWDFNERASIALPDPAAPAPFYHFI</sequence>
<gene>
    <name evidence="7" type="ORF">LWI29_024745</name>
</gene>
<evidence type="ECO:0000256" key="5">
    <source>
        <dbReference type="ARBA" id="ARBA00023242"/>
    </source>
</evidence>
<keyword evidence="2" id="KW-0805">Transcription regulation</keyword>
<comment type="subcellular location">
    <subcellularLocation>
        <location evidence="1">Nucleus</location>
    </subcellularLocation>
</comment>
<evidence type="ECO:0000256" key="2">
    <source>
        <dbReference type="ARBA" id="ARBA00023015"/>
    </source>
</evidence>
<protein>
    <recommendedName>
        <fullName evidence="6">TF-B3 domain-containing protein</fullName>
    </recommendedName>
</protein>
<evidence type="ECO:0000313" key="7">
    <source>
        <dbReference type="EMBL" id="KAK0605262.1"/>
    </source>
</evidence>
<dbReference type="Proteomes" id="UP001168877">
    <property type="component" value="Unassembled WGS sequence"/>
</dbReference>
<evidence type="ECO:0000256" key="3">
    <source>
        <dbReference type="ARBA" id="ARBA00023125"/>
    </source>
</evidence>
<dbReference type="AlphaFoldDB" id="A0AA39W680"/>
<dbReference type="SUPFAM" id="SSF101936">
    <property type="entry name" value="DNA-binding pseudobarrel domain"/>
    <property type="match status" value="1"/>
</dbReference>
<evidence type="ECO:0000313" key="8">
    <source>
        <dbReference type="Proteomes" id="UP001168877"/>
    </source>
</evidence>
<dbReference type="InterPro" id="IPR003340">
    <property type="entry name" value="B3_DNA-bd"/>
</dbReference>
<dbReference type="GO" id="GO:0005634">
    <property type="term" value="C:nucleus"/>
    <property type="evidence" value="ECO:0007669"/>
    <property type="project" value="UniProtKB-SubCell"/>
</dbReference>
<accession>A0AA39W680</accession>
<dbReference type="InterPro" id="IPR015300">
    <property type="entry name" value="DNA-bd_pseudobarrel_sf"/>
</dbReference>
<dbReference type="PROSITE" id="PS50863">
    <property type="entry name" value="B3"/>
    <property type="match status" value="1"/>
</dbReference>
<organism evidence="7 8">
    <name type="scientific">Acer saccharum</name>
    <name type="common">Sugar maple</name>
    <dbReference type="NCBI Taxonomy" id="4024"/>
    <lineage>
        <taxon>Eukaryota</taxon>
        <taxon>Viridiplantae</taxon>
        <taxon>Streptophyta</taxon>
        <taxon>Embryophyta</taxon>
        <taxon>Tracheophyta</taxon>
        <taxon>Spermatophyta</taxon>
        <taxon>Magnoliopsida</taxon>
        <taxon>eudicotyledons</taxon>
        <taxon>Gunneridae</taxon>
        <taxon>Pentapetalae</taxon>
        <taxon>rosids</taxon>
        <taxon>malvids</taxon>
        <taxon>Sapindales</taxon>
        <taxon>Sapindaceae</taxon>
        <taxon>Hippocastanoideae</taxon>
        <taxon>Acereae</taxon>
        <taxon>Acer</taxon>
    </lineage>
</organism>
<dbReference type="EMBL" id="JAUESC010000002">
    <property type="protein sequence ID" value="KAK0605262.1"/>
    <property type="molecule type" value="Genomic_DNA"/>
</dbReference>
<reference evidence="7" key="2">
    <citation type="submission" date="2023-06" db="EMBL/GenBank/DDBJ databases">
        <authorList>
            <person name="Swenson N.G."/>
            <person name="Wegrzyn J.L."/>
            <person name="Mcevoy S.L."/>
        </authorList>
    </citation>
    <scope>NUCLEOTIDE SEQUENCE</scope>
    <source>
        <strain evidence="7">NS2018</strain>
        <tissue evidence="7">Leaf</tissue>
    </source>
</reference>
<reference evidence="7" key="1">
    <citation type="journal article" date="2022" name="Plant J.">
        <title>Strategies of tolerance reflected in two North American maple genomes.</title>
        <authorList>
            <person name="McEvoy S.L."/>
            <person name="Sezen U.U."/>
            <person name="Trouern-Trend A."/>
            <person name="McMahon S.M."/>
            <person name="Schaberg P.G."/>
            <person name="Yang J."/>
            <person name="Wegrzyn J.L."/>
            <person name="Swenson N.G."/>
        </authorList>
    </citation>
    <scope>NUCLEOTIDE SEQUENCE</scope>
    <source>
        <strain evidence="7">NS2018</strain>
    </source>
</reference>
<name>A0AA39W680_ACESA</name>
<keyword evidence="4" id="KW-0804">Transcription</keyword>
<evidence type="ECO:0000259" key="6">
    <source>
        <dbReference type="PROSITE" id="PS50863"/>
    </source>
</evidence>
<dbReference type="Gene3D" id="2.40.330.10">
    <property type="entry name" value="DNA-binding pseudobarrel domain"/>
    <property type="match status" value="1"/>
</dbReference>
<evidence type="ECO:0000256" key="1">
    <source>
        <dbReference type="ARBA" id="ARBA00004123"/>
    </source>
</evidence>
<feature type="domain" description="TF-B3" evidence="6">
    <location>
        <begin position="1"/>
        <end position="79"/>
    </location>
</feature>
<keyword evidence="3" id="KW-0238">DNA-binding</keyword>
<keyword evidence="8" id="KW-1185">Reference proteome</keyword>
<keyword evidence="5" id="KW-0539">Nucleus</keyword>
<dbReference type="GO" id="GO:0003677">
    <property type="term" value="F:DNA binding"/>
    <property type="evidence" value="ECO:0007669"/>
    <property type="project" value="UniProtKB-KW"/>
</dbReference>
<proteinExistence type="predicted"/>
<comment type="caution">
    <text evidence="7">The sequence shown here is derived from an EMBL/GenBank/DDBJ whole genome shotgun (WGS) entry which is preliminary data.</text>
</comment>
<evidence type="ECO:0000256" key="4">
    <source>
        <dbReference type="ARBA" id="ARBA00023163"/>
    </source>
</evidence>
<dbReference type="CDD" id="cd10017">
    <property type="entry name" value="B3_DNA"/>
    <property type="match status" value="1"/>
</dbReference>